<feature type="transmembrane region" description="Helical" evidence="7">
    <location>
        <begin position="47"/>
        <end position="66"/>
    </location>
</feature>
<dbReference type="PROSITE" id="PS50850">
    <property type="entry name" value="MFS"/>
    <property type="match status" value="1"/>
</dbReference>
<dbReference type="EMBL" id="BAUT01000028">
    <property type="protein sequence ID" value="GAE26610.1"/>
    <property type="molecule type" value="Genomic_DNA"/>
</dbReference>
<comment type="subcellular location">
    <subcellularLocation>
        <location evidence="1">Cell membrane</location>
        <topology evidence="1">Multi-pass membrane protein</topology>
    </subcellularLocation>
</comment>
<evidence type="ECO:0000259" key="8">
    <source>
        <dbReference type="PROSITE" id="PS50850"/>
    </source>
</evidence>
<dbReference type="GO" id="GO:0022857">
    <property type="term" value="F:transmembrane transporter activity"/>
    <property type="evidence" value="ECO:0007669"/>
    <property type="project" value="InterPro"/>
</dbReference>
<dbReference type="GO" id="GO:0005886">
    <property type="term" value="C:plasma membrane"/>
    <property type="evidence" value="ECO:0007669"/>
    <property type="project" value="UniProtKB-SubCell"/>
</dbReference>
<gene>
    <name evidence="9" type="ORF">JCM9140_2694</name>
</gene>
<proteinExistence type="inferred from homology"/>
<sequence length="241" mass="26766">MLITLVATLGGLLFGYDTAVISGAEGSLQRYFADSLGLSSLVHGITVSSALIGCIIGGLLSGYFATRFGRKNTLILAAFLFLVSALGSAFPEFLFFTQGEPSIALLITFNIYRIIGGIGVGLASAVSPMYIGEIAPARIRGTLVSLNQFAIIFGMLVVYFVNWGIGRGQSMEWIHDVGWRYMFLSEAIPALLFLLLLFTVPETPRYLISKNQDEKQWPFFLRFTIKQWQRRQCLRLKNRLM</sequence>
<keyword evidence="4 7" id="KW-0812">Transmembrane</keyword>
<evidence type="ECO:0000256" key="1">
    <source>
        <dbReference type="ARBA" id="ARBA00004651"/>
    </source>
</evidence>
<feature type="transmembrane region" description="Helical" evidence="7">
    <location>
        <begin position="111"/>
        <end position="131"/>
    </location>
</feature>
<accession>W4Q3T4</accession>
<dbReference type="PROSITE" id="PS00217">
    <property type="entry name" value="SUGAR_TRANSPORT_2"/>
    <property type="match status" value="1"/>
</dbReference>
<keyword evidence="10" id="KW-1185">Reference proteome</keyword>
<keyword evidence="5 7" id="KW-1133">Transmembrane helix</keyword>
<dbReference type="SUPFAM" id="SSF103473">
    <property type="entry name" value="MFS general substrate transporter"/>
    <property type="match status" value="1"/>
</dbReference>
<feature type="transmembrane region" description="Helical" evidence="7">
    <location>
        <begin position="181"/>
        <end position="200"/>
    </location>
</feature>
<dbReference type="PRINTS" id="PR00171">
    <property type="entry name" value="SUGRTRNSPORT"/>
</dbReference>
<evidence type="ECO:0000256" key="4">
    <source>
        <dbReference type="ARBA" id="ARBA00022692"/>
    </source>
</evidence>
<dbReference type="FunFam" id="1.20.1250.20:FF:000098">
    <property type="entry name" value="D-xylose transporter XylE"/>
    <property type="match status" value="1"/>
</dbReference>
<dbReference type="InterPro" id="IPR050820">
    <property type="entry name" value="MFS_Sugar_Transporter"/>
</dbReference>
<dbReference type="InterPro" id="IPR005828">
    <property type="entry name" value="MFS_sugar_transport-like"/>
</dbReference>
<dbReference type="STRING" id="1236970.JCM9140_2694"/>
<organism evidence="9 10">
    <name type="scientific">Halalkalibacter wakoensis JCM 9140</name>
    <dbReference type="NCBI Taxonomy" id="1236970"/>
    <lineage>
        <taxon>Bacteria</taxon>
        <taxon>Bacillati</taxon>
        <taxon>Bacillota</taxon>
        <taxon>Bacilli</taxon>
        <taxon>Bacillales</taxon>
        <taxon>Bacillaceae</taxon>
        <taxon>Halalkalibacter</taxon>
    </lineage>
</organism>
<dbReference type="Gene3D" id="1.20.1250.20">
    <property type="entry name" value="MFS general substrate transporter like domains"/>
    <property type="match status" value="1"/>
</dbReference>
<feature type="transmembrane region" description="Helical" evidence="7">
    <location>
        <begin position="73"/>
        <end position="91"/>
    </location>
</feature>
<name>W4Q3T4_9BACI</name>
<evidence type="ECO:0000256" key="6">
    <source>
        <dbReference type="ARBA" id="ARBA00023136"/>
    </source>
</evidence>
<evidence type="ECO:0000256" key="7">
    <source>
        <dbReference type="SAM" id="Phobius"/>
    </source>
</evidence>
<keyword evidence="3" id="KW-0813">Transport</keyword>
<dbReference type="Pfam" id="PF00083">
    <property type="entry name" value="Sugar_tr"/>
    <property type="match status" value="1"/>
</dbReference>
<comment type="similarity">
    <text evidence="2">Belongs to the major facilitator superfamily. Sugar transporter (TC 2.A.1.1) family.</text>
</comment>
<feature type="transmembrane region" description="Helical" evidence="7">
    <location>
        <begin position="143"/>
        <end position="161"/>
    </location>
</feature>
<protein>
    <submittedName>
        <fullName evidence="9">D-xylose proton-symporter XylE</fullName>
    </submittedName>
</protein>
<dbReference type="InterPro" id="IPR036259">
    <property type="entry name" value="MFS_trans_sf"/>
</dbReference>
<evidence type="ECO:0000256" key="3">
    <source>
        <dbReference type="ARBA" id="ARBA00022448"/>
    </source>
</evidence>
<reference evidence="9" key="1">
    <citation type="journal article" date="2014" name="Genome Announc.">
        <title>Draft Genome Sequences of Three Alkaliphilic Bacillus Strains, Bacillus wakoensis JCM 9140T, Bacillus akibai JCM 9157T, and Bacillus hemicellulosilyticus JCM 9152T.</title>
        <authorList>
            <person name="Yuki M."/>
            <person name="Oshima K."/>
            <person name="Suda W."/>
            <person name="Oshida Y."/>
            <person name="Kitamura K."/>
            <person name="Iida T."/>
            <person name="Hattori M."/>
            <person name="Ohkuma M."/>
        </authorList>
    </citation>
    <scope>NUCLEOTIDE SEQUENCE [LARGE SCALE GENOMIC DNA]</scope>
    <source>
        <strain evidence="9">JCM 9140</strain>
    </source>
</reference>
<evidence type="ECO:0000313" key="10">
    <source>
        <dbReference type="Proteomes" id="UP000018890"/>
    </source>
</evidence>
<keyword evidence="6 7" id="KW-0472">Membrane</keyword>
<evidence type="ECO:0000313" key="9">
    <source>
        <dbReference type="EMBL" id="GAE26610.1"/>
    </source>
</evidence>
<dbReference type="AlphaFoldDB" id="W4Q3T4"/>
<evidence type="ECO:0000256" key="2">
    <source>
        <dbReference type="ARBA" id="ARBA00010992"/>
    </source>
</evidence>
<evidence type="ECO:0000256" key="5">
    <source>
        <dbReference type="ARBA" id="ARBA00022989"/>
    </source>
</evidence>
<dbReference type="InterPro" id="IPR005829">
    <property type="entry name" value="Sugar_transporter_CS"/>
</dbReference>
<dbReference type="InterPro" id="IPR020846">
    <property type="entry name" value="MFS_dom"/>
</dbReference>
<dbReference type="Proteomes" id="UP000018890">
    <property type="component" value="Unassembled WGS sequence"/>
</dbReference>
<dbReference type="PANTHER" id="PTHR48023:SF4">
    <property type="entry name" value="D-XYLOSE-PROTON SYMPORTER-LIKE 2"/>
    <property type="match status" value="1"/>
</dbReference>
<comment type="caution">
    <text evidence="9">The sequence shown here is derived from an EMBL/GenBank/DDBJ whole genome shotgun (WGS) entry which is preliminary data.</text>
</comment>
<dbReference type="InterPro" id="IPR003663">
    <property type="entry name" value="Sugar/inositol_transpt"/>
</dbReference>
<dbReference type="PANTHER" id="PTHR48023">
    <property type="entry name" value="D-XYLOSE-PROTON SYMPORTER-LIKE 2"/>
    <property type="match status" value="1"/>
</dbReference>
<feature type="domain" description="Major facilitator superfamily (MFS) profile" evidence="8">
    <location>
        <begin position="3"/>
        <end position="241"/>
    </location>
</feature>